<evidence type="ECO:0008006" key="7">
    <source>
        <dbReference type="Google" id="ProtNLM"/>
    </source>
</evidence>
<keyword evidence="2" id="KW-1133">Transmembrane helix</keyword>
<sequence length="573" mass="65712">MINVNQLFACFCGKAKKFPSLQNSSLYQRRTSANPWVLPIKVIKLFVLGIAVPCLLISIPLYLRYRVYNNQLYPLAMSDMRMIDNKVSTTWCQKQRVTVNTTFNAFLLSNIPQLSTERKPLTMVRELMLEDDTKEYWGFYLLKGTSVTVSTCVRWPGASLIMIRGHKHLHECAYIGDNSSEELEEQMAAIRENVYFESDERKVDQPANNPENMRRHEPGVQFHSPLHQNSTQKEPGQNLDISEITDMKDMNKILQALRERTNAYKSKHFQRNNHVHRNTSIALGEKRNFKIDTPKTQTSSEEALGDILETLRKMGHKGSKVLEQVNEKYKDNKNNISKDAVLDIKARHYSKPAVAFGDEIDQLRRRKRDLILATALANNEDDEENDLAIEEGFHPDGIADHRGTFNETSLNDMSNSEFWSSFSSSEEALLNCAGLILSLPLMPHRKCVQDITDEESYRDNTITYKVPVNGYYFFVFNSENEVQTNFVRVQFDIEKTVYNVSNPVAECVNTSDSCVIDLDFFSSEKLVLELPVVQNESLWNEEYVVVSECEPRTAVYAVFVVLVPVLVVFFAFA</sequence>
<reference evidence="5" key="1">
    <citation type="submission" date="2022-01" db="EMBL/GenBank/DDBJ databases">
        <authorList>
            <person name="King R."/>
        </authorList>
    </citation>
    <scope>NUCLEOTIDE SEQUENCE</scope>
</reference>
<feature type="compositionally biased region" description="Polar residues" evidence="1">
    <location>
        <begin position="226"/>
        <end position="235"/>
    </location>
</feature>
<feature type="domain" description="E3 ubiquitin-protein ligase APD1-4 middle" evidence="4">
    <location>
        <begin position="462"/>
        <end position="569"/>
    </location>
</feature>
<name>A0A9P0CUL0_9CUCU</name>
<dbReference type="Proteomes" id="UP001153636">
    <property type="component" value="Chromosome 3"/>
</dbReference>
<feature type="region of interest" description="Disordered" evidence="1">
    <location>
        <begin position="199"/>
        <end position="238"/>
    </location>
</feature>
<dbReference type="Pfam" id="PF16041">
    <property type="entry name" value="APD1-4_M"/>
    <property type="match status" value="1"/>
</dbReference>
<dbReference type="AlphaFoldDB" id="A0A9P0CUL0"/>
<dbReference type="InterPro" id="IPR032010">
    <property type="entry name" value="APD1-4_M"/>
</dbReference>
<keyword evidence="2" id="KW-0472">Membrane</keyword>
<accession>A0A9P0CUL0</accession>
<evidence type="ECO:0000313" key="5">
    <source>
        <dbReference type="EMBL" id="CAH1108511.1"/>
    </source>
</evidence>
<protein>
    <recommendedName>
        <fullName evidence="7">E3 ubiquitin-protein ligase APD1-4 middle domain-containing protein</fullName>
    </recommendedName>
</protein>
<dbReference type="EMBL" id="OV651815">
    <property type="protein sequence ID" value="CAH1108511.1"/>
    <property type="molecule type" value="Genomic_DNA"/>
</dbReference>
<proteinExistence type="predicted"/>
<feature type="transmembrane region" description="Helical" evidence="2">
    <location>
        <begin position="42"/>
        <end position="63"/>
    </location>
</feature>
<feature type="domain" description="E3 ubiquitin-protein ligase APD1-4 N-terminal" evidence="3">
    <location>
        <begin position="100"/>
        <end position="169"/>
    </location>
</feature>
<evidence type="ECO:0000259" key="3">
    <source>
        <dbReference type="Pfam" id="PF16040"/>
    </source>
</evidence>
<evidence type="ECO:0000313" key="6">
    <source>
        <dbReference type="Proteomes" id="UP001153636"/>
    </source>
</evidence>
<gene>
    <name evidence="5" type="ORF">PSYICH_LOCUS9335</name>
</gene>
<evidence type="ECO:0000256" key="2">
    <source>
        <dbReference type="SAM" id="Phobius"/>
    </source>
</evidence>
<keyword evidence="6" id="KW-1185">Reference proteome</keyword>
<dbReference type="PANTHER" id="PTHR39077:SF1">
    <property type="entry name" value="E3 UBIQUITIN-PROTEIN LIGASE APD1-4 MIDDLE DOMAIN-CONTAINING PROTEIN"/>
    <property type="match status" value="1"/>
</dbReference>
<feature type="transmembrane region" description="Helical" evidence="2">
    <location>
        <begin position="554"/>
        <end position="572"/>
    </location>
</feature>
<dbReference type="PANTHER" id="PTHR39077">
    <property type="entry name" value="DUF4793 DOMAIN-CONTAINING PROTEIN"/>
    <property type="match status" value="1"/>
</dbReference>
<dbReference type="InterPro" id="IPR032008">
    <property type="entry name" value="APD1-4_N"/>
</dbReference>
<dbReference type="OrthoDB" id="6435218at2759"/>
<dbReference type="Pfam" id="PF16040">
    <property type="entry name" value="APD1-4_N"/>
    <property type="match status" value="1"/>
</dbReference>
<evidence type="ECO:0000259" key="4">
    <source>
        <dbReference type="Pfam" id="PF16041"/>
    </source>
</evidence>
<organism evidence="5 6">
    <name type="scientific">Psylliodes chrysocephalus</name>
    <dbReference type="NCBI Taxonomy" id="3402493"/>
    <lineage>
        <taxon>Eukaryota</taxon>
        <taxon>Metazoa</taxon>
        <taxon>Ecdysozoa</taxon>
        <taxon>Arthropoda</taxon>
        <taxon>Hexapoda</taxon>
        <taxon>Insecta</taxon>
        <taxon>Pterygota</taxon>
        <taxon>Neoptera</taxon>
        <taxon>Endopterygota</taxon>
        <taxon>Coleoptera</taxon>
        <taxon>Polyphaga</taxon>
        <taxon>Cucujiformia</taxon>
        <taxon>Chrysomeloidea</taxon>
        <taxon>Chrysomelidae</taxon>
        <taxon>Galerucinae</taxon>
        <taxon>Alticini</taxon>
        <taxon>Psylliodes</taxon>
    </lineage>
</organism>
<evidence type="ECO:0000256" key="1">
    <source>
        <dbReference type="SAM" id="MobiDB-lite"/>
    </source>
</evidence>
<keyword evidence="2" id="KW-0812">Transmembrane</keyword>